<dbReference type="SUPFAM" id="SSF54980">
    <property type="entry name" value="EF-G C-terminal domain-like"/>
    <property type="match status" value="2"/>
</dbReference>
<reference evidence="5 6" key="1">
    <citation type="submission" date="2018-09" db="EMBL/GenBank/DDBJ databases">
        <title>Genomic Encyclopedia of Archaeal and Bacterial Type Strains, Phase II (KMG-II): from individual species to whole genera.</title>
        <authorList>
            <person name="Goeker M."/>
        </authorList>
    </citation>
    <scope>NUCLEOTIDE SEQUENCE [LARGE SCALE GENOMIC DNA]</scope>
    <source>
        <strain evidence="5 6">DSM 27620</strain>
    </source>
</reference>
<comment type="catalytic activity">
    <reaction evidence="3">
        <text>GTP + H2O = GDP + phosphate + H(+)</text>
        <dbReference type="Rhea" id="RHEA:19669"/>
        <dbReference type="ChEBI" id="CHEBI:15377"/>
        <dbReference type="ChEBI" id="CHEBI:15378"/>
        <dbReference type="ChEBI" id="CHEBI:37565"/>
        <dbReference type="ChEBI" id="CHEBI:43474"/>
        <dbReference type="ChEBI" id="CHEBI:58189"/>
    </reaction>
</comment>
<keyword evidence="3" id="KW-0699">rRNA-binding</keyword>
<dbReference type="SUPFAM" id="SSF50447">
    <property type="entry name" value="Translation proteins"/>
    <property type="match status" value="1"/>
</dbReference>
<keyword evidence="3" id="KW-0694">RNA-binding</keyword>
<dbReference type="InterPro" id="IPR053905">
    <property type="entry name" value="EF-G-like_DII"/>
</dbReference>
<dbReference type="InterPro" id="IPR047042">
    <property type="entry name" value="BipA_II"/>
</dbReference>
<dbReference type="InterPro" id="IPR035651">
    <property type="entry name" value="BipA_V"/>
</dbReference>
<dbReference type="PRINTS" id="PR00315">
    <property type="entry name" value="ELONGATNFCT"/>
</dbReference>
<dbReference type="Gene3D" id="2.40.30.10">
    <property type="entry name" value="Translation factors"/>
    <property type="match status" value="1"/>
</dbReference>
<proteinExistence type="inferred from homology"/>
<comment type="similarity">
    <text evidence="3">Belongs to the TRAFAC class translation factor GTPase superfamily. Classic translation factor GTPase family. BipA subfamily.</text>
</comment>
<dbReference type="PROSITE" id="PS51722">
    <property type="entry name" value="G_TR_2"/>
    <property type="match status" value="1"/>
</dbReference>
<dbReference type="InterPro" id="IPR047043">
    <property type="entry name" value="BipA_III"/>
</dbReference>
<dbReference type="CDD" id="cd16263">
    <property type="entry name" value="BipA_III"/>
    <property type="match status" value="1"/>
</dbReference>
<comment type="caution">
    <text evidence="5">The sequence shown here is derived from an EMBL/GenBank/DDBJ whole genome shotgun (WGS) entry which is preliminary data.</text>
</comment>
<dbReference type="GO" id="GO:0019843">
    <property type="term" value="F:rRNA binding"/>
    <property type="evidence" value="ECO:0007669"/>
    <property type="project" value="UniProtKB-KW"/>
</dbReference>
<evidence type="ECO:0000256" key="1">
    <source>
        <dbReference type="ARBA" id="ARBA00022741"/>
    </source>
</evidence>
<organism evidence="5 6">
    <name type="scientific">Epilithonimonas arachidiradicis</name>
    <dbReference type="NCBI Taxonomy" id="1617282"/>
    <lineage>
        <taxon>Bacteria</taxon>
        <taxon>Pseudomonadati</taxon>
        <taxon>Bacteroidota</taxon>
        <taxon>Flavobacteriia</taxon>
        <taxon>Flavobacteriales</taxon>
        <taxon>Weeksellaceae</taxon>
        <taxon>Chryseobacterium group</taxon>
        <taxon>Epilithonimonas</taxon>
    </lineage>
</organism>
<dbReference type="Gene3D" id="3.30.70.870">
    <property type="entry name" value="Elongation Factor G (Translational Gtpase), domain 3"/>
    <property type="match status" value="1"/>
</dbReference>
<dbReference type="Gene3D" id="2.40.50.250">
    <property type="entry name" value="bipa protein"/>
    <property type="match status" value="1"/>
</dbReference>
<dbReference type="PANTHER" id="PTHR42908">
    <property type="entry name" value="TRANSLATION ELONGATION FACTOR-RELATED"/>
    <property type="match status" value="1"/>
</dbReference>
<dbReference type="SMART" id="SM00838">
    <property type="entry name" value="EFG_C"/>
    <property type="match status" value="1"/>
</dbReference>
<dbReference type="FunFam" id="2.40.50.250:FF:000001">
    <property type="entry name" value="GTP-binding protein TypA"/>
    <property type="match status" value="1"/>
</dbReference>
<dbReference type="InterPro" id="IPR027417">
    <property type="entry name" value="P-loop_NTPase"/>
</dbReference>
<dbReference type="HAMAP" id="MF_00849">
    <property type="entry name" value="BipA"/>
    <property type="match status" value="1"/>
</dbReference>
<sequence>MQNIRNIAIIAHVDHGKTTLVDKIIHATNIFRENQESGELIMDNNDLERERGITILSKNISVNYKDVKINVIDTPGHADFGGEVERVLKMADGVILLVDAFEGPMPQTRFVLQKALELGLRPLVVINKVDKPNCRPDEVHDQVFDLFFNLDATEEQLDFPTFYGSSKQGWFNTSLEQTDNIFPLLDGILQYVPEPKVTEGNLQMQITSLDFSSFLGRIAIGKVTRGEIKESQWIGLAQADGKIVKGKVKELYVFEGLGKKKVTEVGAGDICAVVGFDAFQIGDSFVDLENPEPLERTAIDEPTLNMTFSINNSPFFGKDGKYVTSNHLKERLTKELEKNLALRVQQTDDANTFLVFGRGILHLSVLIETMRREGYEMTIGQPQVILKEGENGEKLEPYESLVVDVPEEFASRVIDLATQRKGDLHIMETKGEMQHMEFEIPSRGLIGLRSQMLTATAGEAIMAHRFTEYKPFKGAIPGRNNGVLVSKGTGPATEYSINKLQDRGKFFVDPGEEIYTGMIIGEQNKPGDLVVNIVEAKQLNNMRAAGKDKDTGVAPKILFSLEECMEYIQADEAIEVTPNFIRMRKKILSEEERKRLERQAKA</sequence>
<evidence type="ECO:0000313" key="5">
    <source>
        <dbReference type="EMBL" id="RKE88409.1"/>
    </source>
</evidence>
<dbReference type="FunFam" id="3.40.50.300:FF:000055">
    <property type="entry name" value="GTP-binding protein TypA"/>
    <property type="match status" value="1"/>
</dbReference>
<dbReference type="InterPro" id="IPR000795">
    <property type="entry name" value="T_Tr_GTP-bd_dom"/>
</dbReference>
<dbReference type="NCBIfam" id="TIGR00231">
    <property type="entry name" value="small_GTP"/>
    <property type="match status" value="1"/>
</dbReference>
<comment type="subunit">
    <text evidence="3">Monomer.</text>
</comment>
<dbReference type="InterPro" id="IPR031157">
    <property type="entry name" value="G_TR_CS"/>
</dbReference>
<dbReference type="InterPro" id="IPR047041">
    <property type="entry name" value="BipA_GTP-bd_dom"/>
</dbReference>
<comment type="subcellular location">
    <subcellularLocation>
        <location evidence="3">Cytoplasm</location>
    </subcellularLocation>
    <text evidence="3">Binds to ribosomes.</text>
</comment>
<keyword evidence="2 3" id="KW-0342">GTP-binding</keyword>
<dbReference type="FunFam" id="3.30.70.870:FF:000003">
    <property type="entry name" value="GTP-binding protein TypA"/>
    <property type="match status" value="1"/>
</dbReference>
<dbReference type="RefSeq" id="WP_120213272.1">
    <property type="nucleotide sequence ID" value="NZ_BMCW01000001.1"/>
</dbReference>
<accession>A0A420DBR4</accession>
<dbReference type="InterPro" id="IPR042116">
    <property type="entry name" value="TypA/BipA_C"/>
</dbReference>
<dbReference type="EC" id="3.6.5.-" evidence="3"/>
<feature type="binding site" evidence="3">
    <location>
        <begin position="14"/>
        <end position="19"/>
    </location>
    <ligand>
        <name>GTP</name>
        <dbReference type="ChEBI" id="CHEBI:37565"/>
    </ligand>
</feature>
<dbReference type="Gene3D" id="3.30.70.240">
    <property type="match status" value="1"/>
</dbReference>
<evidence type="ECO:0000256" key="3">
    <source>
        <dbReference type="HAMAP-Rule" id="MF_00849"/>
    </source>
</evidence>
<gene>
    <name evidence="3" type="primary">bipA</name>
    <name evidence="5" type="ORF">BXY58_1560</name>
</gene>
<dbReference type="EMBL" id="RAQH01000003">
    <property type="protein sequence ID" value="RKE88409.1"/>
    <property type="molecule type" value="Genomic_DNA"/>
</dbReference>
<dbReference type="GO" id="GO:1990904">
    <property type="term" value="C:ribonucleoprotein complex"/>
    <property type="evidence" value="ECO:0007669"/>
    <property type="project" value="TreeGrafter"/>
</dbReference>
<protein>
    <recommendedName>
        <fullName evidence="3">Large ribosomal subunit assembly factor BipA</fullName>
        <ecNumber evidence="3">3.6.5.-</ecNumber>
    </recommendedName>
    <alternativeName>
        <fullName evidence="3">GTP-binding protein BipA</fullName>
    </alternativeName>
</protein>
<dbReference type="NCBIfam" id="TIGR01394">
    <property type="entry name" value="TypA_BipA"/>
    <property type="match status" value="1"/>
</dbReference>
<comment type="function">
    <text evidence="3">A 50S ribosomal subunit assembly protein with GTPase activity, required for 50S subunit assembly at low temperatures, may also play a role in translation. Binds GTP and analogs. Binds the 70S ribosome between the 30S and 50S subunits, in a similar position as ribosome-bound EF-G; it contacts a number of ribosomal proteins, both rRNAs and the A-site tRNA.</text>
</comment>
<feature type="domain" description="Tr-type G" evidence="4">
    <location>
        <begin position="2"/>
        <end position="196"/>
    </location>
</feature>
<dbReference type="AlphaFoldDB" id="A0A420DBR4"/>
<evidence type="ECO:0000259" key="4">
    <source>
        <dbReference type="PROSITE" id="PS51722"/>
    </source>
</evidence>
<keyword evidence="3" id="KW-0820">tRNA-binding</keyword>
<dbReference type="CDD" id="cd01891">
    <property type="entry name" value="TypA_BipA"/>
    <property type="match status" value="1"/>
</dbReference>
<keyword evidence="3" id="KW-0378">Hydrolase</keyword>
<evidence type="ECO:0000313" key="6">
    <source>
        <dbReference type="Proteomes" id="UP000285906"/>
    </source>
</evidence>
<dbReference type="SUPFAM" id="SSF52540">
    <property type="entry name" value="P-loop containing nucleoside triphosphate hydrolases"/>
    <property type="match status" value="1"/>
</dbReference>
<dbReference type="GO" id="GO:0000049">
    <property type="term" value="F:tRNA binding"/>
    <property type="evidence" value="ECO:0007669"/>
    <property type="project" value="UniProtKB-KW"/>
</dbReference>
<dbReference type="PANTHER" id="PTHR42908:SF8">
    <property type="entry name" value="TR-TYPE G DOMAIN-CONTAINING PROTEIN"/>
    <property type="match status" value="1"/>
</dbReference>
<dbReference type="InterPro" id="IPR006298">
    <property type="entry name" value="BipA"/>
</dbReference>
<dbReference type="InterPro" id="IPR035647">
    <property type="entry name" value="EFG_III/V"/>
</dbReference>
<dbReference type="Pfam" id="PF22042">
    <property type="entry name" value="EF-G_D2"/>
    <property type="match status" value="1"/>
</dbReference>
<dbReference type="CDD" id="cd03710">
    <property type="entry name" value="BipA_TypA_C"/>
    <property type="match status" value="1"/>
</dbReference>
<dbReference type="GO" id="GO:0000027">
    <property type="term" value="P:ribosomal large subunit assembly"/>
    <property type="evidence" value="ECO:0007669"/>
    <property type="project" value="UniProtKB-UniRule"/>
</dbReference>
<dbReference type="Pfam" id="PF00009">
    <property type="entry name" value="GTP_EFTU"/>
    <property type="match status" value="1"/>
</dbReference>
<dbReference type="CDD" id="cd03691">
    <property type="entry name" value="BipA_TypA_II"/>
    <property type="match status" value="1"/>
</dbReference>
<dbReference type="FunFam" id="3.30.70.240:FF:000002">
    <property type="entry name" value="GTP-binding protein TypA"/>
    <property type="match status" value="1"/>
</dbReference>
<dbReference type="Proteomes" id="UP000285906">
    <property type="component" value="Unassembled WGS sequence"/>
</dbReference>
<dbReference type="PROSITE" id="PS00301">
    <property type="entry name" value="G_TR_1"/>
    <property type="match status" value="1"/>
</dbReference>
<dbReference type="GO" id="GO:0005525">
    <property type="term" value="F:GTP binding"/>
    <property type="evidence" value="ECO:0007669"/>
    <property type="project" value="UniProtKB-UniRule"/>
</dbReference>
<dbReference type="Pfam" id="PF21018">
    <property type="entry name" value="BipA_C"/>
    <property type="match status" value="1"/>
</dbReference>
<dbReference type="InterPro" id="IPR000640">
    <property type="entry name" value="EFG_V-like"/>
</dbReference>
<feature type="binding site" evidence="3">
    <location>
        <begin position="127"/>
        <end position="130"/>
    </location>
    <ligand>
        <name>GTP</name>
        <dbReference type="ChEBI" id="CHEBI:37565"/>
    </ligand>
</feature>
<dbReference type="Pfam" id="PF00679">
    <property type="entry name" value="EFG_C"/>
    <property type="match status" value="1"/>
</dbReference>
<dbReference type="GO" id="GO:0003924">
    <property type="term" value="F:GTPase activity"/>
    <property type="evidence" value="ECO:0007669"/>
    <property type="project" value="UniProtKB-UniRule"/>
</dbReference>
<dbReference type="InterPro" id="IPR009000">
    <property type="entry name" value="Transl_B-barrel_sf"/>
</dbReference>
<keyword evidence="1 3" id="KW-0547">Nucleotide-binding</keyword>
<dbReference type="InterPro" id="IPR005225">
    <property type="entry name" value="Small_GTP-bd"/>
</dbReference>
<dbReference type="OrthoDB" id="9801591at2"/>
<evidence type="ECO:0000256" key="2">
    <source>
        <dbReference type="ARBA" id="ARBA00023134"/>
    </source>
</evidence>
<dbReference type="GO" id="GO:0005829">
    <property type="term" value="C:cytosol"/>
    <property type="evidence" value="ECO:0007669"/>
    <property type="project" value="TreeGrafter"/>
</dbReference>
<keyword evidence="3" id="KW-0690">Ribosome biogenesis</keyword>
<dbReference type="GO" id="GO:0043022">
    <property type="term" value="F:ribosome binding"/>
    <property type="evidence" value="ECO:0007669"/>
    <property type="project" value="UniProtKB-UniRule"/>
</dbReference>
<dbReference type="Gene3D" id="3.40.50.300">
    <property type="entry name" value="P-loop containing nucleotide triphosphate hydrolases"/>
    <property type="match status" value="1"/>
</dbReference>
<dbReference type="InterPro" id="IPR048876">
    <property type="entry name" value="BipA_C"/>
</dbReference>
<name>A0A420DBR4_9FLAO</name>
<keyword evidence="3" id="KW-0963">Cytoplasm</keyword>